<accession>A0A1H4A3P5</accession>
<name>A0A1H4A3P5_ALKAM</name>
<evidence type="ECO:0008006" key="3">
    <source>
        <dbReference type="Google" id="ProtNLM"/>
    </source>
</evidence>
<dbReference type="STRING" id="152573.SAMN04488051_102485"/>
<dbReference type="Pfam" id="PF11227">
    <property type="entry name" value="DUF3025"/>
    <property type="match status" value="1"/>
</dbReference>
<sequence length="286" mass="33817">MVNFQSKRQQSELMQPTRIKPRFSPPAYWQAELFQSNPIFQDLQQLFQPGSCRDWPEPDWLNTLRSSTDFCFVANELLEQDGRYYEDYIYATQQIPTRAENWHDLFGALIWCLFPNTKALLNQLHIQEIARAGHSPRTVLRNKITLLDECGVLIAFTPSQRSMVQQLQQHQWTGAFWQQRAQWWQQIRPVVFGHAIYEMATQPFIGLTAKCWFIEVPEDFCHWPLCKSYAFLDQQLCQQISQQSEYLLQKTQLTPLPLLGVPGWHADNQQLAFYSNTDYFRPKRQH</sequence>
<gene>
    <name evidence="1" type="ORF">SAMN04488051_102485</name>
</gene>
<dbReference type="Proteomes" id="UP000198773">
    <property type="component" value="Unassembled WGS sequence"/>
</dbReference>
<dbReference type="RefSeq" id="WP_245785628.1">
    <property type="nucleotide sequence ID" value="NZ_FNRM01000002.1"/>
</dbReference>
<evidence type="ECO:0000313" key="1">
    <source>
        <dbReference type="EMBL" id="SEA30625.1"/>
    </source>
</evidence>
<protein>
    <recommendedName>
        <fullName evidence="3">DUF3025 domain-containing protein</fullName>
    </recommendedName>
</protein>
<proteinExistence type="predicted"/>
<dbReference type="AlphaFoldDB" id="A0A1H4A3P5"/>
<evidence type="ECO:0000313" key="2">
    <source>
        <dbReference type="Proteomes" id="UP000198773"/>
    </source>
</evidence>
<reference evidence="1 2" key="1">
    <citation type="submission" date="2016-10" db="EMBL/GenBank/DDBJ databases">
        <authorList>
            <person name="de Groot N.N."/>
        </authorList>
    </citation>
    <scope>NUCLEOTIDE SEQUENCE [LARGE SCALE GENOMIC DNA]</scope>
    <source>
        <strain evidence="1 2">CGMCC 1.3430</strain>
    </source>
</reference>
<dbReference type="InterPro" id="IPR021390">
    <property type="entry name" value="DUF3025"/>
</dbReference>
<organism evidence="1 2">
    <name type="scientific">Alkalimonas amylolytica</name>
    <dbReference type="NCBI Taxonomy" id="152573"/>
    <lineage>
        <taxon>Bacteria</taxon>
        <taxon>Pseudomonadati</taxon>
        <taxon>Pseudomonadota</taxon>
        <taxon>Gammaproteobacteria</taxon>
        <taxon>Alkalimonas</taxon>
    </lineage>
</organism>
<keyword evidence="2" id="KW-1185">Reference proteome</keyword>
<dbReference type="EMBL" id="FNRM01000002">
    <property type="protein sequence ID" value="SEA30625.1"/>
    <property type="molecule type" value="Genomic_DNA"/>
</dbReference>